<dbReference type="Proteomes" id="UP001172673">
    <property type="component" value="Unassembled WGS sequence"/>
</dbReference>
<dbReference type="SUPFAM" id="SSF54427">
    <property type="entry name" value="NTF2-like"/>
    <property type="match status" value="1"/>
</dbReference>
<dbReference type="AlphaFoldDB" id="A0AA39CFL3"/>
<dbReference type="InterPro" id="IPR032710">
    <property type="entry name" value="NTF2-like_dom_sf"/>
</dbReference>
<keyword evidence="2" id="KW-1185">Reference proteome</keyword>
<evidence type="ECO:0000313" key="2">
    <source>
        <dbReference type="Proteomes" id="UP001172673"/>
    </source>
</evidence>
<sequence>MPSPTQDSTPIALVKAFLSCVKTKDAASMRALIHPKATAVLIRDDEPRFQTLDDAIDTLEKADQELVEVTWDEVEHIDGGYATVWTNFSIHSNGKATASIGFELVLVLEQP</sequence>
<reference evidence="1" key="1">
    <citation type="submission" date="2022-10" db="EMBL/GenBank/DDBJ databases">
        <title>Culturing micro-colonial fungi from biological soil crusts in the Mojave desert and describing Neophaeococcomyces mojavensis, and introducing the new genera and species Taxawa tesnikishii.</title>
        <authorList>
            <person name="Kurbessoian T."/>
            <person name="Stajich J.E."/>
        </authorList>
    </citation>
    <scope>NUCLEOTIDE SEQUENCE</scope>
    <source>
        <strain evidence="1">TK_41</strain>
    </source>
</reference>
<gene>
    <name evidence="1" type="ORF">H2200_009316</name>
</gene>
<accession>A0AA39CFL3</accession>
<evidence type="ECO:0000313" key="1">
    <source>
        <dbReference type="EMBL" id="KAJ9606355.1"/>
    </source>
</evidence>
<dbReference type="EMBL" id="JAPDRK010000014">
    <property type="protein sequence ID" value="KAJ9606355.1"/>
    <property type="molecule type" value="Genomic_DNA"/>
</dbReference>
<organism evidence="1 2">
    <name type="scientific">Cladophialophora chaetospira</name>
    <dbReference type="NCBI Taxonomy" id="386627"/>
    <lineage>
        <taxon>Eukaryota</taxon>
        <taxon>Fungi</taxon>
        <taxon>Dikarya</taxon>
        <taxon>Ascomycota</taxon>
        <taxon>Pezizomycotina</taxon>
        <taxon>Eurotiomycetes</taxon>
        <taxon>Chaetothyriomycetidae</taxon>
        <taxon>Chaetothyriales</taxon>
        <taxon>Herpotrichiellaceae</taxon>
        <taxon>Cladophialophora</taxon>
    </lineage>
</organism>
<proteinExistence type="predicted"/>
<protein>
    <submittedName>
        <fullName evidence="1">Uncharacterized protein</fullName>
    </submittedName>
</protein>
<dbReference type="Gene3D" id="3.10.450.50">
    <property type="match status" value="1"/>
</dbReference>
<comment type="caution">
    <text evidence="1">The sequence shown here is derived from an EMBL/GenBank/DDBJ whole genome shotgun (WGS) entry which is preliminary data.</text>
</comment>
<name>A0AA39CFL3_9EURO</name>